<dbReference type="WBParaSite" id="L893_g3610.t1">
    <property type="protein sequence ID" value="L893_g3610.t1"/>
    <property type="gene ID" value="L893_g3610"/>
</dbReference>
<dbReference type="AlphaFoldDB" id="A0A1I8AB01"/>
<evidence type="ECO:0000313" key="2">
    <source>
        <dbReference type="WBParaSite" id="L893_g3610.t1"/>
    </source>
</evidence>
<dbReference type="Proteomes" id="UP000095287">
    <property type="component" value="Unplaced"/>
</dbReference>
<reference evidence="2" key="1">
    <citation type="submission" date="2016-11" db="UniProtKB">
        <authorList>
            <consortium name="WormBaseParasite"/>
        </authorList>
    </citation>
    <scope>IDENTIFICATION</scope>
</reference>
<protein>
    <submittedName>
        <fullName evidence="2">BTB domain-containing protein</fullName>
    </submittedName>
</protein>
<keyword evidence="1" id="KW-1185">Reference proteome</keyword>
<evidence type="ECO:0000313" key="1">
    <source>
        <dbReference type="Proteomes" id="UP000095287"/>
    </source>
</evidence>
<accession>A0A1I8AB01</accession>
<proteinExistence type="predicted"/>
<organism evidence="1 2">
    <name type="scientific">Steinernema glaseri</name>
    <dbReference type="NCBI Taxonomy" id="37863"/>
    <lineage>
        <taxon>Eukaryota</taxon>
        <taxon>Metazoa</taxon>
        <taxon>Ecdysozoa</taxon>
        <taxon>Nematoda</taxon>
        <taxon>Chromadorea</taxon>
        <taxon>Rhabditida</taxon>
        <taxon>Tylenchina</taxon>
        <taxon>Panagrolaimomorpha</taxon>
        <taxon>Strongyloidoidea</taxon>
        <taxon>Steinernematidae</taxon>
        <taxon>Steinernema</taxon>
    </lineage>
</organism>
<sequence>MSVSPLKRPQLRKQPIVEHIDLSTMLYGDARVPEKHSDVDSLLEQTPVVSILPEKIKSSFTDYTKPDESRPLEVRIQGKSLFVNPDMVNGLSPMLTNFLVRERVAGKTNRVDVQLEEVNYEDMLRVLQVLCPTVLGLFPKPIEASNFIHMAKLSYKFKIPRLRAACELFVSKMSLAAYTFDQFSAFLNVSCKYGLQLDASVRLLEGVLGQTNEHTRFYLDVRTSTLVHSMILKAANLYLKGYMHHGAFEDRARLKVPCRTCRAQWSPNSLDHFVVCVDCKTTICTKCVAKPCAEKIRRFVEGFAKAFGEASRELHE</sequence>
<name>A0A1I8AB01_9BILA</name>